<protein>
    <submittedName>
        <fullName evidence="1">Uncharacterized protein</fullName>
    </submittedName>
</protein>
<dbReference type="Proteomes" id="UP000824101">
    <property type="component" value="Unassembled WGS sequence"/>
</dbReference>
<reference evidence="1" key="1">
    <citation type="journal article" date="2021" name="PeerJ">
        <title>Extensive microbial diversity within the chicken gut microbiome revealed by metagenomics and culture.</title>
        <authorList>
            <person name="Gilroy R."/>
            <person name="Ravi A."/>
            <person name="Getino M."/>
            <person name="Pursley I."/>
            <person name="Horton D.L."/>
            <person name="Alikhan N.F."/>
            <person name="Baker D."/>
            <person name="Gharbi K."/>
            <person name="Hall N."/>
            <person name="Watson M."/>
            <person name="Adriaenssens E.M."/>
            <person name="Foster-Nyarko E."/>
            <person name="Jarju S."/>
            <person name="Secka A."/>
            <person name="Antonio M."/>
            <person name="Oren A."/>
            <person name="Chaudhuri R.R."/>
            <person name="La Ragione R."/>
            <person name="Hildebrand F."/>
            <person name="Pallen M.J."/>
        </authorList>
    </citation>
    <scope>NUCLEOTIDE SEQUENCE</scope>
    <source>
        <strain evidence="1">ChiBcec1-1093</strain>
    </source>
</reference>
<dbReference type="AlphaFoldDB" id="A0A9D2K4V4"/>
<name>A0A9D2K4V4_9FIRM</name>
<organism evidence="1 2">
    <name type="scientific">Candidatus Lachnoclostridium stercorigallinarum</name>
    <dbReference type="NCBI Taxonomy" id="2838634"/>
    <lineage>
        <taxon>Bacteria</taxon>
        <taxon>Bacillati</taxon>
        <taxon>Bacillota</taxon>
        <taxon>Clostridia</taxon>
        <taxon>Lachnospirales</taxon>
        <taxon>Lachnospiraceae</taxon>
    </lineage>
</organism>
<dbReference type="EMBL" id="DXBC01000044">
    <property type="protein sequence ID" value="HIZ78711.1"/>
    <property type="molecule type" value="Genomic_DNA"/>
</dbReference>
<reference evidence="1" key="2">
    <citation type="submission" date="2021-04" db="EMBL/GenBank/DDBJ databases">
        <authorList>
            <person name="Gilroy R."/>
        </authorList>
    </citation>
    <scope>NUCLEOTIDE SEQUENCE</scope>
    <source>
        <strain evidence="1">ChiBcec1-1093</strain>
    </source>
</reference>
<accession>A0A9D2K4V4</accession>
<proteinExistence type="predicted"/>
<evidence type="ECO:0000313" key="1">
    <source>
        <dbReference type="EMBL" id="HIZ78711.1"/>
    </source>
</evidence>
<sequence>MSPIYMAIFCLGLFALYGCSRSSGEQKETQEKEREEAAGVPDGIVPAGSDLKKLFDTGATTGRSPLEFDYGDRNRIVFHGYFGLFVCERQESSWQVFRSLDLKALGADATVGDDYAVIDAGRERAYITPAYFAPENENPVTYCFEYENNLLTERWKYQSVKNDLLSWSYSQAMPVQEKADRLLEKENLTRNSNIYPVRGIGGGEFGFLAAENGALESLRYCVYRDVPGEGVSGESEMGELDIFPLFRNGKGE</sequence>
<comment type="caution">
    <text evidence="1">The sequence shown here is derived from an EMBL/GenBank/DDBJ whole genome shotgun (WGS) entry which is preliminary data.</text>
</comment>
<evidence type="ECO:0000313" key="2">
    <source>
        <dbReference type="Proteomes" id="UP000824101"/>
    </source>
</evidence>
<gene>
    <name evidence="1" type="ORF">IAA17_02850</name>
</gene>